<proteinExistence type="predicted"/>
<feature type="chain" id="PRO_5038631188" description="Secreted protein" evidence="1">
    <location>
        <begin position="28"/>
        <end position="135"/>
    </location>
</feature>
<dbReference type="EMBL" id="CP087164">
    <property type="protein sequence ID" value="UGS39189.1"/>
    <property type="molecule type" value="Genomic_DNA"/>
</dbReference>
<protein>
    <recommendedName>
        <fullName evidence="4">Secreted protein</fullName>
    </recommendedName>
</protein>
<evidence type="ECO:0000313" key="2">
    <source>
        <dbReference type="EMBL" id="UGS39189.1"/>
    </source>
</evidence>
<reference evidence="2" key="1">
    <citation type="journal article" date="2022" name="Int. J. Syst. Evol. Microbiol.">
        <title>Pseudomonas aegrilactucae sp. nov. and Pseudomonas morbosilactucae sp. nov., pathogens causing bacterial rot of lettuce in Japan.</title>
        <authorList>
            <person name="Sawada H."/>
            <person name="Fujikawa T."/>
            <person name="Satou M."/>
        </authorList>
    </citation>
    <scope>NUCLEOTIDE SEQUENCE</scope>
    <source>
        <strain evidence="2">0166_1</strain>
    </source>
</reference>
<dbReference type="RefSeq" id="WP_259313193.1">
    <property type="nucleotide sequence ID" value="NZ_CP087164.1"/>
</dbReference>
<sequence length="135" mass="14430">MIRTLSRLLLAFCATGLAAAAAPAAFAQDDPRERPAGPPLLGKFGCAESVYTGDGYRSEQRGFVTLLARNRYRQGRGAVGRYRYDAGSGVTRFTGGGLDGSTATGIDGKRTRLFITLDLAVDTEARWACTHVRKG</sequence>
<keyword evidence="3" id="KW-1185">Reference proteome</keyword>
<accession>A0A9E6Y2V0</accession>
<evidence type="ECO:0008006" key="4">
    <source>
        <dbReference type="Google" id="ProtNLM"/>
    </source>
</evidence>
<dbReference type="KEGG" id="sbae:DSM104329_05621"/>
<keyword evidence="1" id="KW-0732">Signal</keyword>
<dbReference type="AlphaFoldDB" id="A0A9E6Y2V0"/>
<feature type="signal peptide" evidence="1">
    <location>
        <begin position="1"/>
        <end position="27"/>
    </location>
</feature>
<organism evidence="2 3">
    <name type="scientific">Capillimicrobium parvum</name>
    <dbReference type="NCBI Taxonomy" id="2884022"/>
    <lineage>
        <taxon>Bacteria</taxon>
        <taxon>Bacillati</taxon>
        <taxon>Actinomycetota</taxon>
        <taxon>Thermoleophilia</taxon>
        <taxon>Solirubrobacterales</taxon>
        <taxon>Capillimicrobiaceae</taxon>
        <taxon>Capillimicrobium</taxon>
    </lineage>
</organism>
<name>A0A9E6Y2V0_9ACTN</name>
<evidence type="ECO:0000256" key="1">
    <source>
        <dbReference type="SAM" id="SignalP"/>
    </source>
</evidence>
<dbReference type="Proteomes" id="UP001162834">
    <property type="component" value="Chromosome"/>
</dbReference>
<evidence type="ECO:0000313" key="3">
    <source>
        <dbReference type="Proteomes" id="UP001162834"/>
    </source>
</evidence>
<gene>
    <name evidence="2" type="ORF">DSM104329_05621</name>
</gene>